<comment type="caution">
    <text evidence="9">The sequence shown here is derived from an EMBL/GenBank/DDBJ whole genome shotgun (WGS) entry which is preliminary data.</text>
</comment>
<dbReference type="GO" id="GO:0015854">
    <property type="term" value="P:guanine transport"/>
    <property type="evidence" value="ECO:0007669"/>
    <property type="project" value="TreeGrafter"/>
</dbReference>
<feature type="transmembrane region" description="Helical" evidence="8">
    <location>
        <begin position="427"/>
        <end position="445"/>
    </location>
</feature>
<dbReference type="GO" id="GO:0005345">
    <property type="term" value="F:purine nucleobase transmembrane transporter activity"/>
    <property type="evidence" value="ECO:0007669"/>
    <property type="project" value="TreeGrafter"/>
</dbReference>
<dbReference type="EMBL" id="JAANBB010000238">
    <property type="protein sequence ID" value="KAF7545785.1"/>
    <property type="molecule type" value="Genomic_DNA"/>
</dbReference>
<feature type="transmembrane region" description="Helical" evidence="8">
    <location>
        <begin position="323"/>
        <end position="346"/>
    </location>
</feature>
<evidence type="ECO:0000256" key="2">
    <source>
        <dbReference type="ARBA" id="ARBA00005697"/>
    </source>
</evidence>
<sequence length="586" mass="62955">MAWIETTNRKIAASAVGRWFQLEGSGHPRERKGSLFFTEIRAGLAIFFAMAYIIAVNASIVSETGGTCECPAGRGKCGEDDEDYMLCVQTIKRDVVTATAAISALSTFCMGLFANLPVGLAPGMGLNAYFTYTVVGVYGTGNVPFEVALTAIFIEGFIFFGLALFGMRQWLARAIPRSIKVATSVGIGLFLTLIGLTYSEGIALIVPGSSTPTELAGCDPAYMVDGVCPSSQKMRYPAMWIGIFCGGIFTTMLMLYRVKGAVIFGILLVSIISWPRDTSVTYFPYTTLGDSNFDFFKKVVDFHEIEKIQNVLKWDVSGYGGQFGLALITFLYVDILDCTGTLYGMARFANLVDPVTQDFEGSSTAYMVDALSISIGAVLGVPPVTAFVESGAGISEGGKTGLAAMSAGVCFFISVFFAPIFASIPPWATGCVLILVGSMMASSVVDVNWKYLGDAVPAFLTIALMPFTYSIADGLIAGICTYMLINTLVWLIKVASGGRIVPPNYEERDGWTWRIPGGVLPPWLVRLSKGKKDFWREDEPAVVETIAQGENSGVERGTSSEHGGFEGVKVTDTTPAPQTKETTKEA</sequence>
<reference evidence="9" key="1">
    <citation type="submission" date="2020-03" db="EMBL/GenBank/DDBJ databases">
        <title>Draft Genome Sequence of Cylindrodendrum hubeiense.</title>
        <authorList>
            <person name="Buettner E."/>
            <person name="Kellner H."/>
        </authorList>
    </citation>
    <scope>NUCLEOTIDE SEQUENCE</scope>
    <source>
        <strain evidence="9">IHI 201604</strain>
    </source>
</reference>
<feature type="transmembrane region" description="Helical" evidence="8">
    <location>
        <begin position="475"/>
        <end position="492"/>
    </location>
</feature>
<feature type="region of interest" description="Disordered" evidence="7">
    <location>
        <begin position="547"/>
        <end position="586"/>
    </location>
</feature>
<protein>
    <recommendedName>
        <fullName evidence="11">Xanthine/uracil permease</fullName>
    </recommendedName>
</protein>
<comment type="subcellular location">
    <subcellularLocation>
        <location evidence="1">Endomembrane system</location>
        <topology evidence="1">Multi-pass membrane protein</topology>
    </subcellularLocation>
</comment>
<evidence type="ECO:0000256" key="1">
    <source>
        <dbReference type="ARBA" id="ARBA00004127"/>
    </source>
</evidence>
<evidence type="ECO:0000256" key="5">
    <source>
        <dbReference type="ARBA" id="ARBA00022989"/>
    </source>
</evidence>
<evidence type="ECO:0000256" key="4">
    <source>
        <dbReference type="ARBA" id="ARBA00022692"/>
    </source>
</evidence>
<feature type="compositionally biased region" description="Polar residues" evidence="7">
    <location>
        <begin position="571"/>
        <end position="580"/>
    </location>
</feature>
<dbReference type="InterPro" id="IPR045018">
    <property type="entry name" value="Azg-like"/>
</dbReference>
<keyword evidence="6 8" id="KW-0472">Membrane</keyword>
<name>A0A9P5H634_9HYPO</name>
<proteinExistence type="inferred from homology"/>
<dbReference type="GO" id="GO:0015853">
    <property type="term" value="P:adenine transport"/>
    <property type="evidence" value="ECO:0007669"/>
    <property type="project" value="TreeGrafter"/>
</dbReference>
<evidence type="ECO:0008006" key="11">
    <source>
        <dbReference type="Google" id="ProtNLM"/>
    </source>
</evidence>
<comment type="similarity">
    <text evidence="2">Belongs to the nucleobase:cation symporter-2 (NCS2) (TC 2.A.40) family. Azg-like subfamily.</text>
</comment>
<evidence type="ECO:0000256" key="8">
    <source>
        <dbReference type="SAM" id="Phobius"/>
    </source>
</evidence>
<evidence type="ECO:0000313" key="10">
    <source>
        <dbReference type="Proteomes" id="UP000722485"/>
    </source>
</evidence>
<evidence type="ECO:0000256" key="7">
    <source>
        <dbReference type="SAM" id="MobiDB-lite"/>
    </source>
</evidence>
<feature type="transmembrane region" description="Helical" evidence="8">
    <location>
        <begin position="238"/>
        <end position="256"/>
    </location>
</feature>
<keyword evidence="3" id="KW-0813">Transport</keyword>
<keyword evidence="4 8" id="KW-0812">Transmembrane</keyword>
<dbReference type="GO" id="GO:0012505">
    <property type="term" value="C:endomembrane system"/>
    <property type="evidence" value="ECO:0007669"/>
    <property type="project" value="UniProtKB-SubCell"/>
</dbReference>
<keyword evidence="10" id="KW-1185">Reference proteome</keyword>
<evidence type="ECO:0000256" key="3">
    <source>
        <dbReference type="ARBA" id="ARBA00022448"/>
    </source>
</evidence>
<gene>
    <name evidence="9" type="ORF">G7Z17_g8915</name>
</gene>
<feature type="transmembrane region" description="Helical" evidence="8">
    <location>
        <begin position="179"/>
        <end position="198"/>
    </location>
</feature>
<keyword evidence="5 8" id="KW-1133">Transmembrane helix</keyword>
<feature type="transmembrane region" description="Helical" evidence="8">
    <location>
        <begin position="147"/>
        <end position="167"/>
    </location>
</feature>
<dbReference type="OrthoDB" id="431212at2759"/>
<organism evidence="9 10">
    <name type="scientific">Cylindrodendrum hubeiense</name>
    <dbReference type="NCBI Taxonomy" id="595255"/>
    <lineage>
        <taxon>Eukaryota</taxon>
        <taxon>Fungi</taxon>
        <taxon>Dikarya</taxon>
        <taxon>Ascomycota</taxon>
        <taxon>Pezizomycotina</taxon>
        <taxon>Sordariomycetes</taxon>
        <taxon>Hypocreomycetidae</taxon>
        <taxon>Hypocreales</taxon>
        <taxon>Nectriaceae</taxon>
        <taxon>Cylindrodendrum</taxon>
    </lineage>
</organism>
<evidence type="ECO:0000256" key="6">
    <source>
        <dbReference type="ARBA" id="ARBA00023136"/>
    </source>
</evidence>
<dbReference type="AlphaFoldDB" id="A0A9P5H634"/>
<dbReference type="Proteomes" id="UP000722485">
    <property type="component" value="Unassembled WGS sequence"/>
</dbReference>
<dbReference type="GO" id="GO:0005886">
    <property type="term" value="C:plasma membrane"/>
    <property type="evidence" value="ECO:0007669"/>
    <property type="project" value="TreeGrafter"/>
</dbReference>
<dbReference type="PANTHER" id="PTHR43337">
    <property type="entry name" value="XANTHINE/URACIL PERMEASE C887.17-RELATED"/>
    <property type="match status" value="1"/>
</dbReference>
<evidence type="ECO:0000313" key="9">
    <source>
        <dbReference type="EMBL" id="KAF7545785.1"/>
    </source>
</evidence>
<dbReference type="Pfam" id="PF00860">
    <property type="entry name" value="Xan_ur_permease"/>
    <property type="match status" value="1"/>
</dbReference>
<feature type="transmembrane region" description="Helical" evidence="8">
    <location>
        <begin position="366"/>
        <end position="388"/>
    </location>
</feature>
<feature type="transmembrane region" description="Helical" evidence="8">
    <location>
        <begin position="400"/>
        <end position="421"/>
    </location>
</feature>
<dbReference type="PANTHER" id="PTHR43337:SF1">
    <property type="entry name" value="XANTHINE_URACIL PERMEASE C887.17-RELATED"/>
    <property type="match status" value="1"/>
</dbReference>
<feature type="transmembrane region" description="Helical" evidence="8">
    <location>
        <begin position="95"/>
        <end position="116"/>
    </location>
</feature>
<dbReference type="InterPro" id="IPR006043">
    <property type="entry name" value="NCS2"/>
</dbReference>
<accession>A0A9P5H634</accession>